<dbReference type="Proteomes" id="UP000315369">
    <property type="component" value="Unassembled WGS sequence"/>
</dbReference>
<feature type="region of interest" description="Disordered" evidence="1">
    <location>
        <begin position="19"/>
        <end position="47"/>
    </location>
</feature>
<keyword evidence="3" id="KW-1185">Reference proteome</keyword>
<gene>
    <name evidence="2" type="ORF">FJV41_21635</name>
</gene>
<dbReference type="PROSITE" id="PS51257">
    <property type="entry name" value="PROKAR_LIPOPROTEIN"/>
    <property type="match status" value="1"/>
</dbReference>
<dbReference type="AlphaFoldDB" id="A0A540WY51"/>
<organism evidence="2 3">
    <name type="scientific">Myxococcus llanfairpwllgwyngyllgogerychwyrndrobwllllantysiliogogogochensis</name>
    <dbReference type="NCBI Taxonomy" id="2590453"/>
    <lineage>
        <taxon>Bacteria</taxon>
        <taxon>Pseudomonadati</taxon>
        <taxon>Myxococcota</taxon>
        <taxon>Myxococcia</taxon>
        <taxon>Myxococcales</taxon>
        <taxon>Cystobacterineae</taxon>
        <taxon>Myxococcaceae</taxon>
        <taxon>Myxococcus</taxon>
    </lineage>
</organism>
<protein>
    <recommendedName>
        <fullName evidence="4">Lipoprotein</fullName>
    </recommendedName>
</protein>
<dbReference type="InterPro" id="IPR008979">
    <property type="entry name" value="Galactose-bd-like_sf"/>
</dbReference>
<proteinExistence type="predicted"/>
<name>A0A540WY51_9BACT</name>
<evidence type="ECO:0000313" key="2">
    <source>
        <dbReference type="EMBL" id="TQF13870.1"/>
    </source>
</evidence>
<comment type="caution">
    <text evidence="2">The sequence shown here is derived from an EMBL/GenBank/DDBJ whole genome shotgun (WGS) entry which is preliminary data.</text>
</comment>
<evidence type="ECO:0000313" key="3">
    <source>
        <dbReference type="Proteomes" id="UP000315369"/>
    </source>
</evidence>
<dbReference type="EMBL" id="VIFM01000085">
    <property type="protein sequence ID" value="TQF13870.1"/>
    <property type="molecule type" value="Genomic_DNA"/>
</dbReference>
<accession>A0A540WY51</accession>
<dbReference type="RefSeq" id="WP_141644423.1">
    <property type="nucleotide sequence ID" value="NZ_VIFM01000085.1"/>
</dbReference>
<feature type="compositionally biased region" description="Polar residues" evidence="1">
    <location>
        <begin position="27"/>
        <end position="40"/>
    </location>
</feature>
<sequence>MKRTVGVLLLTLAACRPDPGASDYENHQPSSQDDAGTNPQDEVLPGPFPFEAGQRRLFVGFYEGGRSEEIIINDVDTHIYLYEGTVTIESSNTRIEGKTADRIVHAGKGWLGFGIHWDTGHNLDAWKTLHVSLNSSDPGFASVKIGMSDTEGVQLDVAKYGYVNDGQWHHLAIPLSDFTAAGVSLGAVLSPFVFIAGGGPSGNALLLDNLYFTTN</sequence>
<evidence type="ECO:0008006" key="4">
    <source>
        <dbReference type="Google" id="ProtNLM"/>
    </source>
</evidence>
<dbReference type="SUPFAM" id="SSF49785">
    <property type="entry name" value="Galactose-binding domain-like"/>
    <property type="match status" value="1"/>
</dbReference>
<dbReference type="Gene3D" id="2.60.120.430">
    <property type="entry name" value="Galactose-binding lectin"/>
    <property type="match status" value="1"/>
</dbReference>
<dbReference type="OrthoDB" id="5381604at2"/>
<evidence type="ECO:0000256" key="1">
    <source>
        <dbReference type="SAM" id="MobiDB-lite"/>
    </source>
</evidence>
<reference evidence="2 3" key="1">
    <citation type="submission" date="2019-06" db="EMBL/GenBank/DDBJ databases">
        <authorList>
            <person name="Livingstone P."/>
            <person name="Whitworth D."/>
        </authorList>
    </citation>
    <scope>NUCLEOTIDE SEQUENCE [LARGE SCALE GENOMIC DNA]</scope>
    <source>
        <strain evidence="2 3">AM401</strain>
    </source>
</reference>